<proteinExistence type="predicted"/>
<organism evidence="1">
    <name type="scientific">marine metagenome</name>
    <dbReference type="NCBI Taxonomy" id="408172"/>
    <lineage>
        <taxon>unclassified sequences</taxon>
        <taxon>metagenomes</taxon>
        <taxon>ecological metagenomes</taxon>
    </lineage>
</organism>
<reference evidence="1" key="1">
    <citation type="submission" date="2018-05" db="EMBL/GenBank/DDBJ databases">
        <authorList>
            <person name="Lanie J.A."/>
            <person name="Ng W.-L."/>
            <person name="Kazmierczak K.M."/>
            <person name="Andrzejewski T.M."/>
            <person name="Davidsen T.M."/>
            <person name="Wayne K.J."/>
            <person name="Tettelin H."/>
            <person name="Glass J.I."/>
            <person name="Rusch D."/>
            <person name="Podicherti R."/>
            <person name="Tsui H.-C.T."/>
            <person name="Winkler M.E."/>
        </authorList>
    </citation>
    <scope>NUCLEOTIDE SEQUENCE</scope>
</reference>
<gene>
    <name evidence="1" type="ORF">METZ01_LOCUS190564</name>
</gene>
<dbReference type="EMBL" id="UINC01039351">
    <property type="protein sequence ID" value="SVB37710.1"/>
    <property type="molecule type" value="Genomic_DNA"/>
</dbReference>
<name>A0A382DGS9_9ZZZZ</name>
<dbReference type="AlphaFoldDB" id="A0A382DGS9"/>
<evidence type="ECO:0000313" key="1">
    <source>
        <dbReference type="EMBL" id="SVB37710.1"/>
    </source>
</evidence>
<accession>A0A382DGS9</accession>
<feature type="non-terminal residue" evidence="1">
    <location>
        <position position="57"/>
    </location>
</feature>
<protein>
    <submittedName>
        <fullName evidence="1">Uncharacterized protein</fullName>
    </submittedName>
</protein>
<sequence>MVAELGGNTKNTLEKIISELPEWISEGNGNVIEITELNEKHFVTRIGGKTIVVNEDY</sequence>